<name>A0A9P3H8R5_9FUNG</name>
<feature type="compositionally biased region" description="Low complexity" evidence="9">
    <location>
        <begin position="38"/>
        <end position="48"/>
    </location>
</feature>
<evidence type="ECO:0000256" key="2">
    <source>
        <dbReference type="ARBA" id="ARBA00009063"/>
    </source>
</evidence>
<keyword evidence="12" id="KW-1185">Reference proteome</keyword>
<keyword evidence="3" id="KW-0813">Transport</keyword>
<keyword evidence="7" id="KW-0175">Coiled coil</keyword>
<evidence type="ECO:0000256" key="6">
    <source>
        <dbReference type="ARBA" id="ARBA00022989"/>
    </source>
</evidence>
<evidence type="ECO:0000313" key="12">
    <source>
        <dbReference type="Proteomes" id="UP000827284"/>
    </source>
</evidence>
<keyword evidence="6" id="KW-1133">Transmembrane helix</keyword>
<evidence type="ECO:0000256" key="9">
    <source>
        <dbReference type="SAM" id="MobiDB-lite"/>
    </source>
</evidence>
<reference evidence="11" key="1">
    <citation type="submission" date="2021-11" db="EMBL/GenBank/DDBJ databases">
        <authorList>
            <person name="Herlambang A."/>
            <person name="Guo Y."/>
            <person name="Takashima Y."/>
            <person name="Nishizawa T."/>
        </authorList>
    </citation>
    <scope>NUCLEOTIDE SEQUENCE</scope>
    <source>
        <strain evidence="11">E1425</strain>
    </source>
</reference>
<organism evidence="11 12">
    <name type="scientific">Entomortierella parvispora</name>
    <dbReference type="NCBI Taxonomy" id="205924"/>
    <lineage>
        <taxon>Eukaryota</taxon>
        <taxon>Fungi</taxon>
        <taxon>Fungi incertae sedis</taxon>
        <taxon>Mucoromycota</taxon>
        <taxon>Mortierellomycotina</taxon>
        <taxon>Mortierellomycetes</taxon>
        <taxon>Mortierellales</taxon>
        <taxon>Mortierellaceae</taxon>
        <taxon>Entomortierella</taxon>
    </lineage>
</organism>
<dbReference type="OrthoDB" id="342981at2759"/>
<proteinExistence type="inferred from homology"/>
<dbReference type="PANTHER" id="PTHR15959:SF0">
    <property type="entry name" value="SYNTAXIN-18"/>
    <property type="match status" value="1"/>
</dbReference>
<evidence type="ECO:0000259" key="10">
    <source>
        <dbReference type="PROSITE" id="PS50192"/>
    </source>
</evidence>
<reference evidence="11" key="2">
    <citation type="journal article" date="2022" name="Microbiol. Resour. Announc.">
        <title>Whole-Genome Sequence of Entomortierella parvispora E1425, a Mucoromycotan Fungus Associated with Burkholderiaceae-Related Endosymbiotic Bacteria.</title>
        <authorList>
            <person name="Herlambang A."/>
            <person name="Guo Y."/>
            <person name="Takashima Y."/>
            <person name="Narisawa K."/>
            <person name="Ohta H."/>
            <person name="Nishizawa T."/>
        </authorList>
    </citation>
    <scope>NUCLEOTIDE SEQUENCE</scope>
    <source>
        <strain evidence="11">E1425</strain>
    </source>
</reference>
<evidence type="ECO:0000256" key="7">
    <source>
        <dbReference type="ARBA" id="ARBA00023054"/>
    </source>
</evidence>
<dbReference type="PANTHER" id="PTHR15959">
    <property type="entry name" value="SYNTAXIN-18"/>
    <property type="match status" value="1"/>
</dbReference>
<dbReference type="GO" id="GO:0015031">
    <property type="term" value="P:protein transport"/>
    <property type="evidence" value="ECO:0007669"/>
    <property type="project" value="UniProtKB-KW"/>
</dbReference>
<dbReference type="GO" id="GO:0031201">
    <property type="term" value="C:SNARE complex"/>
    <property type="evidence" value="ECO:0007669"/>
    <property type="project" value="TreeGrafter"/>
</dbReference>
<feature type="compositionally biased region" description="Low complexity" evidence="9">
    <location>
        <begin position="231"/>
        <end position="250"/>
    </location>
</feature>
<dbReference type="AlphaFoldDB" id="A0A9P3H8R5"/>
<protein>
    <submittedName>
        <fullName evidence="11">Syntaxin 18</fullName>
    </submittedName>
</protein>
<evidence type="ECO:0000256" key="3">
    <source>
        <dbReference type="ARBA" id="ARBA00022448"/>
    </source>
</evidence>
<evidence type="ECO:0000256" key="4">
    <source>
        <dbReference type="ARBA" id="ARBA00022692"/>
    </source>
</evidence>
<comment type="caution">
    <text evidence="11">The sequence shown here is derived from an EMBL/GenBank/DDBJ whole genome shotgun (WGS) entry which is preliminary data.</text>
</comment>
<dbReference type="GO" id="GO:0006890">
    <property type="term" value="P:retrograde vesicle-mediated transport, Golgi to endoplasmic reticulum"/>
    <property type="evidence" value="ECO:0007669"/>
    <property type="project" value="TreeGrafter"/>
</dbReference>
<sequence>MADLRAFIITTRPAYLNLTRGSGGLSGSMRAPRRSDSIPKGSSSSASSKALQELLETVSALTSLSDKDRDSIDTQAKVMMQQIKGAIEELESSEQERRRRQQIERSGGNAAVAGFNQLLAAANMGSALGPVDNLAQHRQGVTLYLNERLASLATLHKDQYETRIAREMEKRESSLFKALPKPKTGSNGFGMQRVDSNSSLASSTSGMHRRNNPRSVLDDMSSGPINRMNTSSPTPSFGGSSSAAGTIGSSRFEPSTGISSSQYYHQQDYGNGGGFVDTEDDFEQSLTAQERQMLEMENVDIVQKLETELNQVRQLESSMLELSSLHSTIQEHLEIQTAQTNRLHEEAQTATNFIDAGNDQLLKAGKRNNSTRKWILFFLILAR</sequence>
<feature type="region of interest" description="Disordered" evidence="9">
    <location>
        <begin position="178"/>
        <end position="279"/>
    </location>
</feature>
<keyword evidence="8" id="KW-0472">Membrane</keyword>
<keyword evidence="5" id="KW-0653">Protein transport</keyword>
<dbReference type="Proteomes" id="UP000827284">
    <property type="component" value="Unassembled WGS sequence"/>
</dbReference>
<feature type="compositionally biased region" description="Polar residues" evidence="9">
    <location>
        <begin position="194"/>
        <end position="206"/>
    </location>
</feature>
<keyword evidence="4" id="KW-0812">Transmembrane</keyword>
<dbReference type="PROSITE" id="PS50192">
    <property type="entry name" value="T_SNARE"/>
    <property type="match status" value="1"/>
</dbReference>
<comment type="similarity">
    <text evidence="2">Belongs to the syntaxin family.</text>
</comment>
<dbReference type="Gene3D" id="1.20.5.110">
    <property type="match status" value="1"/>
</dbReference>
<comment type="subcellular location">
    <subcellularLocation>
        <location evidence="1">Membrane</location>
        <topology evidence="1">Single-pass type IV membrane protein</topology>
    </subcellularLocation>
</comment>
<gene>
    <name evidence="11" type="ORF">EMPS_04467</name>
</gene>
<dbReference type="InterPro" id="IPR000727">
    <property type="entry name" value="T_SNARE_dom"/>
</dbReference>
<evidence type="ECO:0000256" key="1">
    <source>
        <dbReference type="ARBA" id="ARBA00004211"/>
    </source>
</evidence>
<evidence type="ECO:0000313" key="11">
    <source>
        <dbReference type="EMBL" id="GJJ72110.1"/>
    </source>
</evidence>
<accession>A0A9P3H8R5</accession>
<feature type="compositionally biased region" description="Polar residues" evidence="9">
    <location>
        <begin position="252"/>
        <end position="269"/>
    </location>
</feature>
<feature type="region of interest" description="Disordered" evidence="9">
    <location>
        <begin position="19"/>
        <end position="49"/>
    </location>
</feature>
<evidence type="ECO:0000256" key="5">
    <source>
        <dbReference type="ARBA" id="ARBA00022927"/>
    </source>
</evidence>
<feature type="domain" description="T-SNARE coiled-coil homology" evidence="10">
    <location>
        <begin position="302"/>
        <end position="364"/>
    </location>
</feature>
<dbReference type="GO" id="GO:0005783">
    <property type="term" value="C:endoplasmic reticulum"/>
    <property type="evidence" value="ECO:0007669"/>
    <property type="project" value="TreeGrafter"/>
</dbReference>
<evidence type="ECO:0000256" key="8">
    <source>
        <dbReference type="ARBA" id="ARBA00023136"/>
    </source>
</evidence>
<dbReference type="SUPFAM" id="SSF58038">
    <property type="entry name" value="SNARE fusion complex"/>
    <property type="match status" value="1"/>
</dbReference>
<dbReference type="EMBL" id="BQFW01000006">
    <property type="protein sequence ID" value="GJJ72110.1"/>
    <property type="molecule type" value="Genomic_DNA"/>
</dbReference>